<protein>
    <submittedName>
        <fullName evidence="2">Uncharacterized protein</fullName>
    </submittedName>
</protein>
<dbReference type="Proteomes" id="UP000288096">
    <property type="component" value="Unassembled WGS sequence"/>
</dbReference>
<organism evidence="2 3">
    <name type="scientific">Desulfonema ishimotonii</name>
    <dbReference type="NCBI Taxonomy" id="45657"/>
    <lineage>
        <taxon>Bacteria</taxon>
        <taxon>Pseudomonadati</taxon>
        <taxon>Thermodesulfobacteriota</taxon>
        <taxon>Desulfobacteria</taxon>
        <taxon>Desulfobacterales</taxon>
        <taxon>Desulfococcaceae</taxon>
        <taxon>Desulfonema</taxon>
    </lineage>
</organism>
<comment type="caution">
    <text evidence="2">The sequence shown here is derived from an EMBL/GenBank/DDBJ whole genome shotgun (WGS) entry which is preliminary data.</text>
</comment>
<sequence>MARQTGGMLYTFFYLLFSVWLWQALYGIGLGLGMGFGIGTQGMGKGGAIVLWMMVMGCGWWLARYPALWTTRLLKKVLIRR</sequence>
<reference evidence="3" key="1">
    <citation type="submission" date="2017-11" db="EMBL/GenBank/DDBJ databases">
        <authorList>
            <person name="Watanabe M."/>
            <person name="Kojima H."/>
        </authorList>
    </citation>
    <scope>NUCLEOTIDE SEQUENCE [LARGE SCALE GENOMIC DNA]</scope>
    <source>
        <strain evidence="3">Tokyo 01</strain>
    </source>
</reference>
<keyword evidence="3" id="KW-1185">Reference proteome</keyword>
<keyword evidence="1" id="KW-0472">Membrane</keyword>
<accession>A0A401FTU7</accession>
<evidence type="ECO:0000313" key="2">
    <source>
        <dbReference type="EMBL" id="GBC60407.1"/>
    </source>
</evidence>
<dbReference type="RefSeq" id="WP_124327825.1">
    <property type="nucleotide sequence ID" value="NZ_BEXT01000001.1"/>
</dbReference>
<evidence type="ECO:0000256" key="1">
    <source>
        <dbReference type="SAM" id="Phobius"/>
    </source>
</evidence>
<keyword evidence="1" id="KW-1133">Transmembrane helix</keyword>
<evidence type="ECO:0000313" key="3">
    <source>
        <dbReference type="Proteomes" id="UP000288096"/>
    </source>
</evidence>
<gene>
    <name evidence="2" type="ORF">DENIS_1359</name>
</gene>
<feature type="transmembrane region" description="Helical" evidence="1">
    <location>
        <begin position="49"/>
        <end position="71"/>
    </location>
</feature>
<keyword evidence="1" id="KW-0812">Transmembrane</keyword>
<dbReference type="AlphaFoldDB" id="A0A401FTU7"/>
<reference evidence="3" key="2">
    <citation type="submission" date="2019-01" db="EMBL/GenBank/DDBJ databases">
        <title>Genome sequence of Desulfonema ishimotonii strain Tokyo 01.</title>
        <authorList>
            <person name="Fukui M."/>
        </authorList>
    </citation>
    <scope>NUCLEOTIDE SEQUENCE [LARGE SCALE GENOMIC DNA]</scope>
    <source>
        <strain evidence="3">Tokyo 01</strain>
    </source>
</reference>
<dbReference type="EMBL" id="BEXT01000001">
    <property type="protein sequence ID" value="GBC60407.1"/>
    <property type="molecule type" value="Genomic_DNA"/>
</dbReference>
<proteinExistence type="predicted"/>
<name>A0A401FTU7_9BACT</name>
<feature type="transmembrane region" description="Helical" evidence="1">
    <location>
        <begin position="12"/>
        <end position="37"/>
    </location>
</feature>